<feature type="compositionally biased region" description="Polar residues" evidence="1">
    <location>
        <begin position="216"/>
        <end position="230"/>
    </location>
</feature>
<evidence type="ECO:0000256" key="1">
    <source>
        <dbReference type="SAM" id="MobiDB-lite"/>
    </source>
</evidence>
<gene>
    <name evidence="2" type="primary">EA652_1145</name>
    <name evidence="2" type="ORF">TNCT_301911</name>
</gene>
<feature type="compositionally biased region" description="Low complexity" evidence="1">
    <location>
        <begin position="201"/>
        <end position="211"/>
    </location>
</feature>
<keyword evidence="3" id="KW-1185">Reference proteome</keyword>
<feature type="region of interest" description="Disordered" evidence="1">
    <location>
        <begin position="201"/>
        <end position="257"/>
    </location>
</feature>
<feature type="compositionally biased region" description="Basic and acidic residues" evidence="1">
    <location>
        <begin position="231"/>
        <end position="248"/>
    </location>
</feature>
<organism evidence="2 3">
    <name type="scientific">Trichonephila clavata</name>
    <name type="common">Joro spider</name>
    <name type="synonym">Nephila clavata</name>
    <dbReference type="NCBI Taxonomy" id="2740835"/>
    <lineage>
        <taxon>Eukaryota</taxon>
        <taxon>Metazoa</taxon>
        <taxon>Ecdysozoa</taxon>
        <taxon>Arthropoda</taxon>
        <taxon>Chelicerata</taxon>
        <taxon>Arachnida</taxon>
        <taxon>Araneae</taxon>
        <taxon>Araneomorphae</taxon>
        <taxon>Entelegynae</taxon>
        <taxon>Araneoidea</taxon>
        <taxon>Nephilidae</taxon>
        <taxon>Trichonephila</taxon>
    </lineage>
</organism>
<proteinExistence type="predicted"/>
<dbReference type="AlphaFoldDB" id="A0A8X6JMX4"/>
<feature type="compositionally biased region" description="Low complexity" evidence="1">
    <location>
        <begin position="94"/>
        <end position="105"/>
    </location>
</feature>
<feature type="region of interest" description="Disordered" evidence="1">
    <location>
        <begin position="1"/>
        <end position="35"/>
    </location>
</feature>
<reference evidence="2" key="1">
    <citation type="submission" date="2020-07" db="EMBL/GenBank/DDBJ databases">
        <title>Multicomponent nature underlies the extraordinary mechanical properties of spider dragline silk.</title>
        <authorList>
            <person name="Kono N."/>
            <person name="Nakamura H."/>
            <person name="Mori M."/>
            <person name="Yoshida Y."/>
            <person name="Ohtoshi R."/>
            <person name="Malay A.D."/>
            <person name="Moran D.A.P."/>
            <person name="Tomita M."/>
            <person name="Numata K."/>
            <person name="Arakawa K."/>
        </authorList>
    </citation>
    <scope>NUCLEOTIDE SEQUENCE</scope>
</reference>
<feature type="region of interest" description="Disordered" evidence="1">
    <location>
        <begin position="84"/>
        <end position="112"/>
    </location>
</feature>
<accession>A0A8X6JMX4</accession>
<protein>
    <submittedName>
        <fullName evidence="2">Uncharacterized protein</fullName>
    </submittedName>
</protein>
<evidence type="ECO:0000313" key="3">
    <source>
        <dbReference type="Proteomes" id="UP000887116"/>
    </source>
</evidence>
<name>A0A8X6JMX4_TRICU</name>
<dbReference type="EMBL" id="BMAO01029477">
    <property type="protein sequence ID" value="GFR32003.1"/>
    <property type="molecule type" value="Genomic_DNA"/>
</dbReference>
<feature type="compositionally biased region" description="Polar residues" evidence="1">
    <location>
        <begin position="51"/>
        <end position="67"/>
    </location>
</feature>
<feature type="region of interest" description="Disordered" evidence="1">
    <location>
        <begin position="48"/>
        <end position="71"/>
    </location>
</feature>
<sequence length="274" mass="30620">MNTTVEKNNPKIFPQNEGKINSKGMVAPPVPPKSSQAKFAGIKAIFERNVPHSQANDSNKTVSSNLGRTFGPTMQKLMEDNIHSTPNKQRRNSGDSGISDISSSTSDDEDRTIKDKMMENVKQDNHQKSFDLHKVQATDELETVKFLKTLSKKEREKLGFSPKQQNNQKVETSKKTYNPLDWNPIYQGKKLFSLGNMSSNSSSCSEKSNISDVSDKSNNSNIVRCNITRSNSKEDLRKPDASHNDKSAGKKLSNVNVSELIRKFEQGNDIVKGR</sequence>
<dbReference type="Proteomes" id="UP000887116">
    <property type="component" value="Unassembled WGS sequence"/>
</dbReference>
<evidence type="ECO:0000313" key="2">
    <source>
        <dbReference type="EMBL" id="GFR32003.1"/>
    </source>
</evidence>
<comment type="caution">
    <text evidence="2">The sequence shown here is derived from an EMBL/GenBank/DDBJ whole genome shotgun (WGS) entry which is preliminary data.</text>
</comment>